<comment type="similarity">
    <text evidence="1">Belongs to the PPR family. P subfamily.</text>
</comment>
<feature type="repeat" description="PPR" evidence="3">
    <location>
        <begin position="400"/>
        <end position="434"/>
    </location>
</feature>
<dbReference type="InterPro" id="IPR011990">
    <property type="entry name" value="TPR-like_helical_dom_sf"/>
</dbReference>
<evidence type="ECO:0000256" key="3">
    <source>
        <dbReference type="PROSITE-ProRule" id="PRU00708"/>
    </source>
</evidence>
<dbReference type="Gene3D" id="1.25.40.10">
    <property type="entry name" value="Tetratricopeptide repeat domain"/>
    <property type="match status" value="3"/>
</dbReference>
<dbReference type="Gramene" id="rna-gnl|WGS:NBSK|LSAT_5X23641_mrna">
    <property type="protein sequence ID" value="cds-PLY92958.1"/>
    <property type="gene ID" value="gene-LSAT_5X23641"/>
</dbReference>
<dbReference type="PROSITE" id="PS51375">
    <property type="entry name" value="PPR"/>
    <property type="match status" value="4"/>
</dbReference>
<protein>
    <recommendedName>
        <fullName evidence="6">Pentacotripeptide-repeat region of PRORP domain-containing protein</fullName>
    </recommendedName>
</protein>
<evidence type="ECO:0008006" key="6">
    <source>
        <dbReference type="Google" id="ProtNLM"/>
    </source>
</evidence>
<accession>A0A9R1X952</accession>
<dbReference type="Proteomes" id="UP000235145">
    <property type="component" value="Unassembled WGS sequence"/>
</dbReference>
<dbReference type="EMBL" id="NBSK02000005">
    <property type="protein sequence ID" value="KAJ0203589.1"/>
    <property type="molecule type" value="Genomic_DNA"/>
</dbReference>
<comment type="caution">
    <text evidence="4">The sequence shown here is derived from an EMBL/GenBank/DDBJ whole genome shotgun (WGS) entry which is preliminary data.</text>
</comment>
<dbReference type="Pfam" id="PF13041">
    <property type="entry name" value="PPR_2"/>
    <property type="match status" value="2"/>
</dbReference>
<dbReference type="AlphaFoldDB" id="A0A9R1X952"/>
<dbReference type="PANTHER" id="PTHR47933:SF26">
    <property type="entry name" value="OS03G0746400 PROTEIN"/>
    <property type="match status" value="1"/>
</dbReference>
<dbReference type="OrthoDB" id="1891108at2759"/>
<gene>
    <name evidence="4" type="ORF">LSAT_V11C500237380</name>
</gene>
<evidence type="ECO:0000256" key="1">
    <source>
        <dbReference type="ARBA" id="ARBA00007626"/>
    </source>
</evidence>
<keyword evidence="5" id="KW-1185">Reference proteome</keyword>
<name>A0A9R1X952_LACSA</name>
<feature type="repeat" description="PPR" evidence="3">
    <location>
        <begin position="435"/>
        <end position="469"/>
    </location>
</feature>
<organism evidence="4 5">
    <name type="scientific">Lactuca sativa</name>
    <name type="common">Garden lettuce</name>
    <dbReference type="NCBI Taxonomy" id="4236"/>
    <lineage>
        <taxon>Eukaryota</taxon>
        <taxon>Viridiplantae</taxon>
        <taxon>Streptophyta</taxon>
        <taxon>Embryophyta</taxon>
        <taxon>Tracheophyta</taxon>
        <taxon>Spermatophyta</taxon>
        <taxon>Magnoliopsida</taxon>
        <taxon>eudicotyledons</taxon>
        <taxon>Gunneridae</taxon>
        <taxon>Pentapetalae</taxon>
        <taxon>asterids</taxon>
        <taxon>campanulids</taxon>
        <taxon>Asterales</taxon>
        <taxon>Asteraceae</taxon>
        <taxon>Cichorioideae</taxon>
        <taxon>Cichorieae</taxon>
        <taxon>Lactucinae</taxon>
        <taxon>Lactuca</taxon>
    </lineage>
</organism>
<keyword evidence="2" id="KW-0677">Repeat</keyword>
<evidence type="ECO:0000313" key="5">
    <source>
        <dbReference type="Proteomes" id="UP000235145"/>
    </source>
</evidence>
<dbReference type="Pfam" id="PF13812">
    <property type="entry name" value="PPR_3"/>
    <property type="match status" value="1"/>
</dbReference>
<dbReference type="Pfam" id="PF01535">
    <property type="entry name" value="PPR"/>
    <property type="match status" value="1"/>
</dbReference>
<dbReference type="FunFam" id="1.25.40.10:FF:000897">
    <property type="entry name" value="Pentatricopeptide repeat-containing protein PNM1, mitochondrial"/>
    <property type="match status" value="1"/>
</dbReference>
<reference evidence="4 5" key="1">
    <citation type="journal article" date="2017" name="Nat. Commun.">
        <title>Genome assembly with in vitro proximity ligation data and whole-genome triplication in lettuce.</title>
        <authorList>
            <person name="Reyes-Chin-Wo S."/>
            <person name="Wang Z."/>
            <person name="Yang X."/>
            <person name="Kozik A."/>
            <person name="Arikit S."/>
            <person name="Song C."/>
            <person name="Xia L."/>
            <person name="Froenicke L."/>
            <person name="Lavelle D.O."/>
            <person name="Truco M.J."/>
            <person name="Xia R."/>
            <person name="Zhu S."/>
            <person name="Xu C."/>
            <person name="Xu H."/>
            <person name="Xu X."/>
            <person name="Cox K."/>
            <person name="Korf I."/>
            <person name="Meyers B.C."/>
            <person name="Michelmore R.W."/>
        </authorList>
    </citation>
    <scope>NUCLEOTIDE SEQUENCE [LARGE SCALE GENOMIC DNA]</scope>
    <source>
        <strain evidence="5">cv. Salinas</strain>
        <tissue evidence="4">Seedlings</tissue>
    </source>
</reference>
<dbReference type="GO" id="GO:0003729">
    <property type="term" value="F:mRNA binding"/>
    <property type="evidence" value="ECO:0000318"/>
    <property type="project" value="GO_Central"/>
</dbReference>
<sequence length="525" mass="60172">MPRPSPPLMAAHLRILLRRRYFSSSLPPPPPPPPLRSIHHFLHPHKPSLSKPYSLFTPFPPFSKFFSSQTQIETPPEDSQDIAQSLSYELLKDPNEQSLPLPHRLDLSFSHITLTSNIILTALNLSPESGRTALDFHKWLSTRTDFKLTDETLAYFIDYFGRRKDFKATHELLVASKGISGVKTFESSIDRLVRAGRPTQAVAFFDKMESDYAFVRNMDSLKFIVSKLCEHGFASYAEKMVTNVANEFFPDEFICDTLIKGWCVDGKLDEARRLSQEMYRGGFEIGPVAYNAILDCVCKLCRKKDPFRLQFEAEKVLIDMDVAGVPRNVETFNVLINNLCKIRKTEEAMNLFDRMGEWGCHPNEKTFLVLIKSLYQAARTGEGDEMIDKMKSAGFGEALDKKSYYEFLKILCGIERIDHALTVFAKMKKDGCEPGIKTYDLLMGKLCAHGRVEKANVLFKEAESKGVGVVVKAYKLDPRFMKKPKMVKEKKRETLPEKMARKRRRLKQIRLSFVKKPKKAQRRAY</sequence>
<dbReference type="NCBIfam" id="TIGR00756">
    <property type="entry name" value="PPR"/>
    <property type="match status" value="3"/>
</dbReference>
<dbReference type="InterPro" id="IPR051240">
    <property type="entry name" value="Mito_RNA-Proc/Resp"/>
</dbReference>
<dbReference type="PANTHER" id="PTHR47933">
    <property type="entry name" value="PENTATRICOPEPTIDE REPEAT-CONTAINING PROTEIN 1, MITOCHONDRIAL"/>
    <property type="match status" value="1"/>
</dbReference>
<dbReference type="FunFam" id="1.25.40.10:FF:000398">
    <property type="entry name" value="pentatricopeptide repeat-containing protein PNM1, mitochondrial"/>
    <property type="match status" value="1"/>
</dbReference>
<dbReference type="InterPro" id="IPR002885">
    <property type="entry name" value="PPR_rpt"/>
</dbReference>
<evidence type="ECO:0000256" key="2">
    <source>
        <dbReference type="ARBA" id="ARBA00022737"/>
    </source>
</evidence>
<feature type="repeat" description="PPR" evidence="3">
    <location>
        <begin position="251"/>
        <end position="285"/>
    </location>
</feature>
<feature type="repeat" description="PPR" evidence="3">
    <location>
        <begin position="328"/>
        <end position="362"/>
    </location>
</feature>
<evidence type="ECO:0000313" key="4">
    <source>
        <dbReference type="EMBL" id="KAJ0203589.1"/>
    </source>
</evidence>
<proteinExistence type="inferred from homology"/>